<dbReference type="AlphaFoldDB" id="A0A0A2AHW9"/>
<dbReference type="PANTHER" id="PTHR43312:SF2">
    <property type="entry name" value="OXIDOREDUCTASE"/>
    <property type="match status" value="1"/>
</dbReference>
<dbReference type="eggNOG" id="COG1453">
    <property type="taxonomic scope" value="Bacteria"/>
</dbReference>
<dbReference type="EMBL" id="JNAO01000013">
    <property type="protein sequence ID" value="KGG00024.1"/>
    <property type="molecule type" value="Genomic_DNA"/>
</dbReference>
<evidence type="ECO:0000313" key="3">
    <source>
        <dbReference type="Proteomes" id="UP000030533"/>
    </source>
</evidence>
<sequence length="377" mass="43272">MRFQKSWDQLDFSEVSYEEQIKVENLLDLATQHGLSHVETAKYYGTSEVQLGMCFKNTKKIPNIIQTKIPPNSDPEIFERDVLTSIEKLQVKKIDLLAIHGINTDEHLHQAIRDGGCIDILRNFQKENLIGSIGFSTHGKSSLIEKAISTNLFDYVNLHWYFINQENTKVINLANKNDLGVFIISPTDKGGHLHTPSRKMLEFCKPLHPIVFNDLFCLRNQNVHTLSVGIAKETDFALHLEAVSLLSESEKYVPRIINKLRQESINSLGLEWHQNWNRNLPSWEYTPGNINIPVLLWLSNLIDWLGMEGYARARYQLLGNGSHWFPGFNANLLDVDVSEGQLLKVLEGHINPKKVIRKLRNLKEQFGDKNARRLSKK</sequence>
<dbReference type="Proteomes" id="UP000030533">
    <property type="component" value="Unassembled WGS sequence"/>
</dbReference>
<dbReference type="InterPro" id="IPR053135">
    <property type="entry name" value="AKR2_Oxidoreductase"/>
</dbReference>
<gene>
    <name evidence="2" type="ORF">EU98_1553</name>
</gene>
<feature type="domain" description="NADP-dependent oxidoreductase" evidence="1">
    <location>
        <begin position="13"/>
        <end position="223"/>
    </location>
</feature>
<reference evidence="3" key="1">
    <citation type="journal article" date="2014" name="Sci. Data">
        <title>Genomes of diverse isolates of the marine cyanobacterium Prochlorococcus.</title>
        <authorList>
            <person name="Biller S."/>
            <person name="Berube P."/>
            <person name="Thompson J."/>
            <person name="Kelly L."/>
            <person name="Roggensack S."/>
            <person name="Awad L."/>
            <person name="Roache-Johnson K."/>
            <person name="Ding H."/>
            <person name="Giovannoni S.J."/>
            <person name="Moore L.R."/>
            <person name="Chisholm S.W."/>
        </authorList>
    </citation>
    <scope>NUCLEOTIDE SEQUENCE [LARGE SCALE GENOMIC DNA]</scope>
    <source>
        <strain evidence="3">MIT 9314</strain>
    </source>
</reference>
<evidence type="ECO:0000313" key="2">
    <source>
        <dbReference type="EMBL" id="KGG00024.1"/>
    </source>
</evidence>
<dbReference type="Pfam" id="PF00248">
    <property type="entry name" value="Aldo_ket_red"/>
    <property type="match status" value="1"/>
</dbReference>
<accession>A0A0A2AHW9</accession>
<dbReference type="Gene3D" id="3.20.20.100">
    <property type="entry name" value="NADP-dependent oxidoreductase domain"/>
    <property type="match status" value="1"/>
</dbReference>
<dbReference type="SUPFAM" id="SSF51430">
    <property type="entry name" value="NAD(P)-linked oxidoreductase"/>
    <property type="match status" value="1"/>
</dbReference>
<proteinExistence type="predicted"/>
<evidence type="ECO:0000259" key="1">
    <source>
        <dbReference type="Pfam" id="PF00248"/>
    </source>
</evidence>
<dbReference type="STRING" id="167548.EU98_1553"/>
<dbReference type="InterPro" id="IPR036812">
    <property type="entry name" value="NAD(P)_OxRdtase_dom_sf"/>
</dbReference>
<name>A0A0A2AHW9_PROMR</name>
<dbReference type="InterPro" id="IPR023210">
    <property type="entry name" value="NADP_OxRdtase_dom"/>
</dbReference>
<comment type="caution">
    <text evidence="2">The sequence shown here is derived from an EMBL/GenBank/DDBJ whole genome shotgun (WGS) entry which is preliminary data.</text>
</comment>
<dbReference type="PANTHER" id="PTHR43312">
    <property type="entry name" value="D-THREO-ALDOSE 1-DEHYDROGENASE"/>
    <property type="match status" value="1"/>
</dbReference>
<organism evidence="2 3">
    <name type="scientific">Prochlorococcus marinus str. MIT 9314</name>
    <dbReference type="NCBI Taxonomy" id="167548"/>
    <lineage>
        <taxon>Bacteria</taxon>
        <taxon>Bacillati</taxon>
        <taxon>Cyanobacteriota</taxon>
        <taxon>Cyanophyceae</taxon>
        <taxon>Synechococcales</taxon>
        <taxon>Prochlorococcaceae</taxon>
        <taxon>Prochlorococcus</taxon>
    </lineage>
</organism>
<protein>
    <submittedName>
        <fullName evidence="2">Aldo/keto reductase family</fullName>
    </submittedName>
</protein>